<reference evidence="1" key="1">
    <citation type="submission" date="2006-10" db="EMBL/GenBank/DDBJ databases">
        <authorList>
            <person name="Amadeo P."/>
            <person name="Zhao Q."/>
            <person name="Wortman J."/>
            <person name="Fraser-Liggett C."/>
            <person name="Carlton J."/>
        </authorList>
    </citation>
    <scope>NUCLEOTIDE SEQUENCE</scope>
    <source>
        <strain evidence="1">G3</strain>
    </source>
</reference>
<evidence type="ECO:0000313" key="1">
    <source>
        <dbReference type="EMBL" id="EAY07679.1"/>
    </source>
</evidence>
<protein>
    <submittedName>
        <fullName evidence="1">Uncharacterized protein</fullName>
    </submittedName>
</protein>
<reference evidence="1" key="2">
    <citation type="journal article" date="2007" name="Science">
        <title>Draft genome sequence of the sexually transmitted pathogen Trichomonas vaginalis.</title>
        <authorList>
            <person name="Carlton J.M."/>
            <person name="Hirt R.P."/>
            <person name="Silva J.C."/>
            <person name="Delcher A.L."/>
            <person name="Schatz M."/>
            <person name="Zhao Q."/>
            <person name="Wortman J.R."/>
            <person name="Bidwell S.L."/>
            <person name="Alsmark U.C.M."/>
            <person name="Besteiro S."/>
            <person name="Sicheritz-Ponten T."/>
            <person name="Noel C.J."/>
            <person name="Dacks J.B."/>
            <person name="Foster P.G."/>
            <person name="Simillion C."/>
            <person name="Van de Peer Y."/>
            <person name="Miranda-Saavedra D."/>
            <person name="Barton G.J."/>
            <person name="Westrop G.D."/>
            <person name="Mueller S."/>
            <person name="Dessi D."/>
            <person name="Fiori P.L."/>
            <person name="Ren Q."/>
            <person name="Paulsen I."/>
            <person name="Zhang H."/>
            <person name="Bastida-Corcuera F.D."/>
            <person name="Simoes-Barbosa A."/>
            <person name="Brown M.T."/>
            <person name="Hayes R.D."/>
            <person name="Mukherjee M."/>
            <person name="Okumura C.Y."/>
            <person name="Schneider R."/>
            <person name="Smith A.J."/>
            <person name="Vanacova S."/>
            <person name="Villalvazo M."/>
            <person name="Haas B.J."/>
            <person name="Pertea M."/>
            <person name="Feldblyum T.V."/>
            <person name="Utterback T.R."/>
            <person name="Shu C.L."/>
            <person name="Osoegawa K."/>
            <person name="de Jong P.J."/>
            <person name="Hrdy I."/>
            <person name="Horvathova L."/>
            <person name="Zubacova Z."/>
            <person name="Dolezal P."/>
            <person name="Malik S.B."/>
            <person name="Logsdon J.M. Jr."/>
            <person name="Henze K."/>
            <person name="Gupta A."/>
            <person name="Wang C.C."/>
            <person name="Dunne R.L."/>
            <person name="Upcroft J.A."/>
            <person name="Upcroft P."/>
            <person name="White O."/>
            <person name="Salzberg S.L."/>
            <person name="Tang P."/>
            <person name="Chiu C.-H."/>
            <person name="Lee Y.-S."/>
            <person name="Embley T.M."/>
            <person name="Coombs G.H."/>
            <person name="Mottram J.C."/>
            <person name="Tachezy J."/>
            <person name="Fraser-Liggett C.M."/>
            <person name="Johnson P.J."/>
        </authorList>
    </citation>
    <scope>NUCLEOTIDE SEQUENCE [LARGE SCALE GENOMIC DNA]</scope>
    <source>
        <strain evidence="1">G3</strain>
    </source>
</reference>
<evidence type="ECO:0000313" key="2">
    <source>
        <dbReference type="Proteomes" id="UP000001542"/>
    </source>
</evidence>
<keyword evidence="2" id="KW-1185">Reference proteome</keyword>
<name>A2EI40_TRIV3</name>
<dbReference type="RefSeq" id="XP_001319902.1">
    <property type="nucleotide sequence ID" value="XM_001319867.1"/>
</dbReference>
<dbReference type="KEGG" id="tva:4765574"/>
<dbReference type="InParanoid" id="A2EI40"/>
<dbReference type="VEuPathDB" id="TrichDB:TVAG_273630"/>
<gene>
    <name evidence="1" type="ORF">TVAG_273630</name>
</gene>
<dbReference type="VEuPathDB" id="TrichDB:TVAGG3_0521940"/>
<dbReference type="SMR" id="A2EI40"/>
<dbReference type="Proteomes" id="UP000001542">
    <property type="component" value="Unassembled WGS sequence"/>
</dbReference>
<proteinExistence type="predicted"/>
<dbReference type="AlphaFoldDB" id="A2EI40"/>
<organism evidence="1 2">
    <name type="scientific">Trichomonas vaginalis (strain ATCC PRA-98 / G3)</name>
    <dbReference type="NCBI Taxonomy" id="412133"/>
    <lineage>
        <taxon>Eukaryota</taxon>
        <taxon>Metamonada</taxon>
        <taxon>Parabasalia</taxon>
        <taxon>Trichomonadida</taxon>
        <taxon>Trichomonadidae</taxon>
        <taxon>Trichomonas</taxon>
    </lineage>
</organism>
<accession>A2EI40</accession>
<sequence length="156" mass="18587">MALIQIIRKNLKLVKGHLQFLLHLIGKTTIDLEETIKIIKKRRQKLYEYGISVSRLNSLSTFAFNVFQTLREYTNEYYYSIQKTLEVAEEKMTKTINNQNLLLRAGLSNPQCDMLQTLLPLKIKTLQRQREPIEQNFKHFREMNNDLCKSMRQCYK</sequence>
<dbReference type="EMBL" id="DS113394">
    <property type="protein sequence ID" value="EAY07679.1"/>
    <property type="molecule type" value="Genomic_DNA"/>
</dbReference>